<dbReference type="PANTHER" id="PTHR21310:SF40">
    <property type="entry name" value="AMINOGLYCOSIDE PHOSPHOTRANSFERASE DOMAIN-CONTAINING PROTEIN-RELATED"/>
    <property type="match status" value="1"/>
</dbReference>
<dbReference type="InterPro" id="IPR011009">
    <property type="entry name" value="Kinase-like_dom_sf"/>
</dbReference>
<reference evidence="2 3" key="1">
    <citation type="submission" date="2019-09" db="EMBL/GenBank/DDBJ databases">
        <title>Bifidobacterium canis sp. nov., isolated from the digestive tract of German Shepherd dog puppy.</title>
        <authorList>
            <person name="Bunesova V."/>
        </authorList>
    </citation>
    <scope>NUCLEOTIDE SEQUENCE [LARGE SCALE GENOMIC DNA]</scope>
    <source>
        <strain evidence="2 3">GSD1FS</strain>
    </source>
</reference>
<dbReference type="InterPro" id="IPR002575">
    <property type="entry name" value="Aminoglycoside_PTrfase"/>
</dbReference>
<sequence length="280" mass="31248">MNPNDPCIPHLIAQGGEADVYAIDEHTVLRVARIANGKTSSTERIIEPVLESHGIPAPRIREFLTIDGKLAEVMDRIHGTSMLEDMLTDPATAMTDLHTFIHLFSQVLSIHEDDIPDGSKLSNITDTMHALASSDNELPANIKEFATHTLNELPRGDALCHGDFHPGNILMQDGQPYIIDWSSAHLGNPVSDIAHTYLLLTYAPKIPGQGEEERAQITEAGRQMADLYLKLMHEVIEFSDEEFRGWLIIMSWYRFAYGLSTEHEERLQFLSDAHANSLAS</sequence>
<evidence type="ECO:0000313" key="2">
    <source>
        <dbReference type="EMBL" id="MUH59132.1"/>
    </source>
</evidence>
<feature type="domain" description="Aminoglycoside phosphotransferase" evidence="1">
    <location>
        <begin position="12"/>
        <end position="199"/>
    </location>
</feature>
<dbReference type="InterPro" id="IPR051678">
    <property type="entry name" value="AGP_Transferase"/>
</dbReference>
<dbReference type="Gene3D" id="3.90.1200.10">
    <property type="match status" value="1"/>
</dbReference>
<proteinExistence type="predicted"/>
<evidence type="ECO:0000313" key="3">
    <source>
        <dbReference type="Proteomes" id="UP000487882"/>
    </source>
</evidence>
<dbReference type="AlphaFoldDB" id="A0A7K1J3J2"/>
<dbReference type="GO" id="GO:0016740">
    <property type="term" value="F:transferase activity"/>
    <property type="evidence" value="ECO:0007669"/>
    <property type="project" value="UniProtKB-KW"/>
</dbReference>
<dbReference type="EMBL" id="WNLP01000001">
    <property type="protein sequence ID" value="MUH59132.1"/>
    <property type="molecule type" value="Genomic_DNA"/>
</dbReference>
<evidence type="ECO:0000259" key="1">
    <source>
        <dbReference type="Pfam" id="PF01636"/>
    </source>
</evidence>
<gene>
    <name evidence="2" type="ORF">GSD1FS_0446</name>
</gene>
<name>A0A7K1J3J2_9BIFI</name>
<protein>
    <submittedName>
        <fullName evidence="2">Aminoglycoside phosphotransferase</fullName>
    </submittedName>
</protein>
<keyword evidence="2" id="KW-0808">Transferase</keyword>
<organism evidence="2 3">
    <name type="scientific">Bifidobacterium canis</name>
    <dbReference type="NCBI Taxonomy" id="2610880"/>
    <lineage>
        <taxon>Bacteria</taxon>
        <taxon>Bacillati</taxon>
        <taxon>Actinomycetota</taxon>
        <taxon>Actinomycetes</taxon>
        <taxon>Bifidobacteriales</taxon>
        <taxon>Bifidobacteriaceae</taxon>
        <taxon>Bifidobacterium</taxon>
    </lineage>
</organism>
<accession>A0A7K1J3J2</accession>
<dbReference type="RefSeq" id="WP_196424996.1">
    <property type="nucleotide sequence ID" value="NZ_WNLP01000001.1"/>
</dbReference>
<dbReference type="PANTHER" id="PTHR21310">
    <property type="entry name" value="AMINOGLYCOSIDE PHOSPHOTRANSFERASE-RELATED-RELATED"/>
    <property type="match status" value="1"/>
</dbReference>
<dbReference type="Proteomes" id="UP000487882">
    <property type="component" value="Unassembled WGS sequence"/>
</dbReference>
<keyword evidence="3" id="KW-1185">Reference proteome</keyword>
<dbReference type="SUPFAM" id="SSF56112">
    <property type="entry name" value="Protein kinase-like (PK-like)"/>
    <property type="match status" value="1"/>
</dbReference>
<dbReference type="Pfam" id="PF01636">
    <property type="entry name" value="APH"/>
    <property type="match status" value="1"/>
</dbReference>
<comment type="caution">
    <text evidence="2">The sequence shown here is derived from an EMBL/GenBank/DDBJ whole genome shotgun (WGS) entry which is preliminary data.</text>
</comment>